<organism evidence="2 3">
    <name type="scientific">Lottiidibacillus patelloidae</name>
    <dbReference type="NCBI Taxonomy" id="2670334"/>
    <lineage>
        <taxon>Bacteria</taxon>
        <taxon>Bacillati</taxon>
        <taxon>Bacillota</taxon>
        <taxon>Bacilli</taxon>
        <taxon>Bacillales</taxon>
        <taxon>Bacillaceae</taxon>
        <taxon>Lottiidibacillus</taxon>
    </lineage>
</organism>
<dbReference type="EMBL" id="NPIA01000004">
    <property type="protein sequence ID" value="OZM57064.1"/>
    <property type="molecule type" value="Genomic_DNA"/>
</dbReference>
<protein>
    <submittedName>
        <fullName evidence="2">YpzG family protein</fullName>
    </submittedName>
</protein>
<name>A0A263BTL5_9BACI</name>
<feature type="region of interest" description="Disordered" evidence="1">
    <location>
        <begin position="1"/>
        <end position="23"/>
    </location>
</feature>
<comment type="caution">
    <text evidence="2">The sequence shown here is derived from an EMBL/GenBank/DDBJ whole genome shotgun (WGS) entry which is preliminary data.</text>
</comment>
<reference evidence="3" key="1">
    <citation type="submission" date="2017-08" db="EMBL/GenBank/DDBJ databases">
        <authorList>
            <person name="Huang Z."/>
        </authorList>
    </citation>
    <scope>NUCLEOTIDE SEQUENCE [LARGE SCALE GENOMIC DNA]</scope>
    <source>
        <strain evidence="3">SA5d-4</strain>
    </source>
</reference>
<feature type="compositionally biased region" description="Basic and acidic residues" evidence="1">
    <location>
        <begin position="1"/>
        <end position="15"/>
    </location>
</feature>
<evidence type="ECO:0000313" key="2">
    <source>
        <dbReference type="EMBL" id="OZM57064.1"/>
    </source>
</evidence>
<proteinExistence type="predicted"/>
<dbReference type="Proteomes" id="UP000217083">
    <property type="component" value="Unassembled WGS sequence"/>
</dbReference>
<reference evidence="2 3" key="2">
    <citation type="submission" date="2017-09" db="EMBL/GenBank/DDBJ databases">
        <title>Bacillus patelloidae sp. nov., isolated from the intestinal tract of a marine limpet.</title>
        <authorList>
            <person name="Liu R."/>
            <person name="Dong C."/>
            <person name="Shao Z."/>
        </authorList>
    </citation>
    <scope>NUCLEOTIDE SEQUENCE [LARGE SCALE GENOMIC DNA]</scope>
    <source>
        <strain evidence="2 3">SA5d-4</strain>
    </source>
</reference>
<keyword evidence="3" id="KW-1185">Reference proteome</keyword>
<sequence>MVKENNRKKFSENRYSDPFQSPRANAKHAYAQVNGETQQAQNTIILERQTRKRS</sequence>
<dbReference type="Pfam" id="PF14139">
    <property type="entry name" value="YpzG"/>
    <property type="match status" value="1"/>
</dbReference>
<evidence type="ECO:0000256" key="1">
    <source>
        <dbReference type="SAM" id="MobiDB-lite"/>
    </source>
</evidence>
<dbReference type="RefSeq" id="WP_094924693.1">
    <property type="nucleotide sequence ID" value="NZ_NPIA01000004.1"/>
</dbReference>
<dbReference type="InterPro" id="IPR025413">
    <property type="entry name" value="YpzG-like"/>
</dbReference>
<accession>A0A263BTL5</accession>
<gene>
    <name evidence="2" type="ORF">CIB95_09885</name>
</gene>
<dbReference type="AlphaFoldDB" id="A0A263BTL5"/>
<evidence type="ECO:0000313" key="3">
    <source>
        <dbReference type="Proteomes" id="UP000217083"/>
    </source>
</evidence>